<keyword evidence="7" id="KW-0378">Hydrolase</keyword>
<dbReference type="GO" id="GO:0030145">
    <property type="term" value="F:manganese ion binding"/>
    <property type="evidence" value="ECO:0007669"/>
    <property type="project" value="InterPro"/>
</dbReference>
<keyword evidence="13" id="KW-1185">Reference proteome</keyword>
<dbReference type="InterPro" id="IPR001131">
    <property type="entry name" value="Peptidase_M24B_aminopep-P_CS"/>
</dbReference>
<comment type="similarity">
    <text evidence="3 10">Belongs to the peptidase M24B family.</text>
</comment>
<evidence type="ECO:0000256" key="9">
    <source>
        <dbReference type="ARBA" id="ARBA00023211"/>
    </source>
</evidence>
<dbReference type="KEGG" id="run:DR864_00565"/>
<dbReference type="PANTHER" id="PTHR43226">
    <property type="entry name" value="XAA-PRO AMINOPEPTIDASE 3"/>
    <property type="match status" value="1"/>
</dbReference>
<dbReference type="AlphaFoldDB" id="A0A344TCF2"/>
<dbReference type="RefSeq" id="WP_114065110.1">
    <property type="nucleotide sequence ID" value="NZ_CP030850.1"/>
</dbReference>
<dbReference type="InterPro" id="IPR029149">
    <property type="entry name" value="Creatin/AminoP/Spt16_N"/>
</dbReference>
<dbReference type="GO" id="GO:0006508">
    <property type="term" value="P:proteolysis"/>
    <property type="evidence" value="ECO:0007669"/>
    <property type="project" value="UniProtKB-KW"/>
</dbReference>
<dbReference type="PANTHER" id="PTHR43226:SF4">
    <property type="entry name" value="XAA-PRO AMINOPEPTIDASE 3"/>
    <property type="match status" value="1"/>
</dbReference>
<keyword evidence="8" id="KW-0482">Metalloprotease</keyword>
<keyword evidence="5" id="KW-0645">Protease</keyword>
<keyword evidence="9" id="KW-0464">Manganese</keyword>
<evidence type="ECO:0000256" key="8">
    <source>
        <dbReference type="ARBA" id="ARBA00023049"/>
    </source>
</evidence>
<sequence>MRYEPIDVQLFIQNRQRLYKLLKPKSLVILNANDPMPTNADGTMGFKQNSDLFYLSGIDQEETLLVLFPDHPDPKFRELLFLRETNELIAVWEGEKLTKAQATQVSGIQRIYWTHQFELIFSQLVFEAENVYLNTNEHARGDAQVQTRDARYIRDFKERYPLHRLERLAPLTYYLRAVKQPQEIHQLQKAIDITRDGFLRVLNFVKPEVWEYEIEAEFIHEFTRKRSKGFAYSPIIASGKNACVLHYIENNRQCKAGDILLLDVAAEYANYNADLTRSIPVNGRFTPRQREVYDAVLRVMKAARGMLVTGTMPDAYQAEVAKIMESELLGLGLLTKQDIEKQDPDWPAYKKYFMHGTSHLLGLDVHDVGSRYRAFAPGMVFTCEPGIYIKEEGLGIRLENNILITADGNVDLMAHIPIEAEEIEELMHQSIGFDKNLGSK</sequence>
<comment type="catalytic activity">
    <reaction evidence="1">
        <text>Release of any N-terminal amino acid, including proline, that is linked to proline, even from a dipeptide or tripeptide.</text>
        <dbReference type="EC" id="3.4.11.9"/>
    </reaction>
</comment>
<dbReference type="EC" id="3.4.11.9" evidence="4"/>
<evidence type="ECO:0000256" key="5">
    <source>
        <dbReference type="ARBA" id="ARBA00022670"/>
    </source>
</evidence>
<comment type="cofactor">
    <cofactor evidence="2">
        <name>Mn(2+)</name>
        <dbReference type="ChEBI" id="CHEBI:29035"/>
    </cofactor>
</comment>
<dbReference type="EMBL" id="CP030850">
    <property type="protein sequence ID" value="AXE16323.1"/>
    <property type="molecule type" value="Genomic_DNA"/>
</dbReference>
<evidence type="ECO:0000256" key="3">
    <source>
        <dbReference type="ARBA" id="ARBA00008766"/>
    </source>
</evidence>
<protein>
    <recommendedName>
        <fullName evidence="4">Xaa-Pro aminopeptidase</fullName>
        <ecNumber evidence="4">3.4.11.9</ecNumber>
    </recommendedName>
</protein>
<dbReference type="OrthoDB" id="9806388at2"/>
<evidence type="ECO:0000313" key="13">
    <source>
        <dbReference type="Proteomes" id="UP000251993"/>
    </source>
</evidence>
<feature type="domain" description="Aminopeptidase P N-terminal" evidence="11">
    <location>
        <begin position="6"/>
        <end position="142"/>
    </location>
</feature>
<proteinExistence type="inferred from homology"/>
<dbReference type="InterPro" id="IPR007865">
    <property type="entry name" value="Aminopep_P_N"/>
</dbReference>
<dbReference type="SMART" id="SM01011">
    <property type="entry name" value="AMP_N"/>
    <property type="match status" value="1"/>
</dbReference>
<keyword evidence="12" id="KW-0031">Aminopeptidase</keyword>
<dbReference type="GO" id="GO:0070006">
    <property type="term" value="F:metalloaminopeptidase activity"/>
    <property type="evidence" value="ECO:0007669"/>
    <property type="project" value="InterPro"/>
</dbReference>
<reference evidence="12 13" key="1">
    <citation type="submission" date="2018-07" db="EMBL/GenBank/DDBJ databases">
        <title>Genome sequencing of Runella.</title>
        <authorList>
            <person name="Baek M.-G."/>
            <person name="Yi H."/>
        </authorList>
    </citation>
    <scope>NUCLEOTIDE SEQUENCE [LARGE SCALE GENOMIC DNA]</scope>
    <source>
        <strain evidence="12 13">HYN0085</strain>
    </source>
</reference>
<dbReference type="Pfam" id="PF05195">
    <property type="entry name" value="AMP_N"/>
    <property type="match status" value="1"/>
</dbReference>
<evidence type="ECO:0000256" key="4">
    <source>
        <dbReference type="ARBA" id="ARBA00012574"/>
    </source>
</evidence>
<dbReference type="Proteomes" id="UP000251993">
    <property type="component" value="Chromosome"/>
</dbReference>
<evidence type="ECO:0000259" key="11">
    <source>
        <dbReference type="SMART" id="SM01011"/>
    </source>
</evidence>
<accession>A0A344TCF2</accession>
<gene>
    <name evidence="12" type="ORF">DR864_00565</name>
</gene>
<dbReference type="InterPro" id="IPR052433">
    <property type="entry name" value="X-Pro_dipept-like"/>
</dbReference>
<dbReference type="InterPro" id="IPR036005">
    <property type="entry name" value="Creatinase/aminopeptidase-like"/>
</dbReference>
<name>A0A344TCF2_9BACT</name>
<organism evidence="12 13">
    <name type="scientific">Runella rosea</name>
    <dbReference type="NCBI Taxonomy" id="2259595"/>
    <lineage>
        <taxon>Bacteria</taxon>
        <taxon>Pseudomonadati</taxon>
        <taxon>Bacteroidota</taxon>
        <taxon>Cytophagia</taxon>
        <taxon>Cytophagales</taxon>
        <taxon>Spirosomataceae</taxon>
        <taxon>Runella</taxon>
    </lineage>
</organism>
<dbReference type="Gene3D" id="3.90.230.10">
    <property type="entry name" value="Creatinase/methionine aminopeptidase superfamily"/>
    <property type="match status" value="1"/>
</dbReference>
<dbReference type="SUPFAM" id="SSF53092">
    <property type="entry name" value="Creatinase/prolidase N-terminal domain"/>
    <property type="match status" value="1"/>
</dbReference>
<dbReference type="PROSITE" id="PS00491">
    <property type="entry name" value="PROLINE_PEPTIDASE"/>
    <property type="match status" value="1"/>
</dbReference>
<evidence type="ECO:0000256" key="10">
    <source>
        <dbReference type="RuleBase" id="RU000590"/>
    </source>
</evidence>
<evidence type="ECO:0000256" key="6">
    <source>
        <dbReference type="ARBA" id="ARBA00022723"/>
    </source>
</evidence>
<evidence type="ECO:0000256" key="1">
    <source>
        <dbReference type="ARBA" id="ARBA00001424"/>
    </source>
</evidence>
<evidence type="ECO:0000256" key="2">
    <source>
        <dbReference type="ARBA" id="ARBA00001936"/>
    </source>
</evidence>
<evidence type="ECO:0000313" key="12">
    <source>
        <dbReference type="EMBL" id="AXE16323.1"/>
    </source>
</evidence>
<keyword evidence="6 10" id="KW-0479">Metal-binding</keyword>
<dbReference type="Pfam" id="PF00557">
    <property type="entry name" value="Peptidase_M24"/>
    <property type="match status" value="1"/>
</dbReference>
<dbReference type="SUPFAM" id="SSF55920">
    <property type="entry name" value="Creatinase/aminopeptidase"/>
    <property type="match status" value="1"/>
</dbReference>
<evidence type="ECO:0000256" key="7">
    <source>
        <dbReference type="ARBA" id="ARBA00022801"/>
    </source>
</evidence>
<dbReference type="Gene3D" id="3.40.350.10">
    <property type="entry name" value="Creatinase/prolidase N-terminal domain"/>
    <property type="match status" value="1"/>
</dbReference>
<dbReference type="InterPro" id="IPR000994">
    <property type="entry name" value="Pept_M24"/>
</dbReference>